<name>A0A2M4ATL0_9DIPT</name>
<dbReference type="EMBL" id="GGFK01010808">
    <property type="protein sequence ID" value="MBW44129.1"/>
    <property type="molecule type" value="Transcribed_RNA"/>
</dbReference>
<keyword evidence="1" id="KW-0472">Membrane</keyword>
<keyword evidence="1" id="KW-1133">Transmembrane helix</keyword>
<feature type="transmembrane region" description="Helical" evidence="1">
    <location>
        <begin position="33"/>
        <end position="52"/>
    </location>
</feature>
<sequence length="225" mass="24743">MMTASPVPTCFAHFLLAAVTGWALKHTPAAYGAPFASGMLLFLLAHSLLGILRFAHPQPHQRLRQLYERSLLLSKVCALPLLNTQLYLRHLQFGGVEGFGATGSASYTLLRYAFGYGFLLSAAIAFLVGCAFSELAQRHLAELVATAMLLINGVALCGIATITHNYWGIGLVLSSVGKHFALHRLVERFSVPFIDLHTYGLIFYEMFAVNAVLHLQYYSRSLVIQ</sequence>
<evidence type="ECO:0000313" key="2">
    <source>
        <dbReference type="EMBL" id="MBW44129.1"/>
    </source>
</evidence>
<dbReference type="GO" id="GO:0016787">
    <property type="term" value="F:hydrolase activity"/>
    <property type="evidence" value="ECO:0007669"/>
    <property type="project" value="UniProtKB-KW"/>
</dbReference>
<feature type="transmembrane region" description="Helical" evidence="1">
    <location>
        <begin position="109"/>
        <end position="132"/>
    </location>
</feature>
<organism evidence="2">
    <name type="scientific">Anopheles triannulatus</name>
    <dbReference type="NCBI Taxonomy" id="58253"/>
    <lineage>
        <taxon>Eukaryota</taxon>
        <taxon>Metazoa</taxon>
        <taxon>Ecdysozoa</taxon>
        <taxon>Arthropoda</taxon>
        <taxon>Hexapoda</taxon>
        <taxon>Insecta</taxon>
        <taxon>Pterygota</taxon>
        <taxon>Neoptera</taxon>
        <taxon>Endopterygota</taxon>
        <taxon>Diptera</taxon>
        <taxon>Nematocera</taxon>
        <taxon>Culicoidea</taxon>
        <taxon>Culicidae</taxon>
        <taxon>Anophelinae</taxon>
        <taxon>Anopheles</taxon>
    </lineage>
</organism>
<feature type="transmembrane region" description="Helical" evidence="1">
    <location>
        <begin position="196"/>
        <end position="215"/>
    </location>
</feature>
<keyword evidence="2" id="KW-0378">Hydrolase</keyword>
<protein>
    <submittedName>
        <fullName evidence="2">Putative peptidyl-trna hydrolase</fullName>
    </submittedName>
</protein>
<feature type="transmembrane region" description="Helical" evidence="1">
    <location>
        <begin position="72"/>
        <end position="89"/>
    </location>
</feature>
<keyword evidence="1" id="KW-0812">Transmembrane</keyword>
<feature type="transmembrane region" description="Helical" evidence="1">
    <location>
        <begin position="144"/>
        <end position="167"/>
    </location>
</feature>
<accession>A0A2M4ATL0</accession>
<dbReference type="AlphaFoldDB" id="A0A2M4ATL0"/>
<proteinExistence type="predicted"/>
<evidence type="ECO:0000256" key="1">
    <source>
        <dbReference type="SAM" id="Phobius"/>
    </source>
</evidence>
<reference evidence="2" key="1">
    <citation type="submission" date="2018-01" db="EMBL/GenBank/DDBJ databases">
        <title>An insight into the sialome of Amazonian anophelines.</title>
        <authorList>
            <person name="Ribeiro J.M."/>
            <person name="Scarpassa V."/>
            <person name="Calvo E."/>
        </authorList>
    </citation>
    <scope>NUCLEOTIDE SEQUENCE</scope>
    <source>
        <tissue evidence="2">Salivary glands</tissue>
    </source>
</reference>